<dbReference type="RefSeq" id="WP_062177371.1">
    <property type="nucleotide sequence ID" value="NZ_BBXL01000003.1"/>
</dbReference>
<sequence>MKHICILLPIIFISLTLSAQDYWKNIAVTENTELYVDSSSVKTSDGLIYARTKTIYTNDSTRQAYVAKIKNVFKKKDADKKIQKWEGFNYSISYGIYDCSNKRFKILEVEDYTIDNKRIVKTKVKEDKAKWILVDIDTVGDYVLFDICDNHY</sequence>
<dbReference type="OrthoDB" id="997195at2"/>
<keyword evidence="4" id="KW-1185">Reference proteome</keyword>
<feature type="chain" id="PRO_5009908420" description="Surface-adhesin protein E-like domain-containing protein" evidence="1">
    <location>
        <begin position="20"/>
        <end position="152"/>
    </location>
</feature>
<dbReference type="EMBL" id="FQUC01000003">
    <property type="protein sequence ID" value="SHF02421.1"/>
    <property type="molecule type" value="Genomic_DNA"/>
</dbReference>
<dbReference type="Proteomes" id="UP000184480">
    <property type="component" value="Unassembled WGS sequence"/>
</dbReference>
<evidence type="ECO:0000259" key="2">
    <source>
        <dbReference type="Pfam" id="PF16747"/>
    </source>
</evidence>
<evidence type="ECO:0000313" key="3">
    <source>
        <dbReference type="EMBL" id="SHF02421.1"/>
    </source>
</evidence>
<proteinExistence type="predicted"/>
<accession>A0A1M4Y9H0</accession>
<feature type="signal peptide" evidence="1">
    <location>
        <begin position="1"/>
        <end position="19"/>
    </location>
</feature>
<gene>
    <name evidence="3" type="ORF">SAMN05444362_103112</name>
</gene>
<organism evidence="3 4">
    <name type="scientific">Dysgonomonas macrotermitis</name>
    <dbReference type="NCBI Taxonomy" id="1346286"/>
    <lineage>
        <taxon>Bacteria</taxon>
        <taxon>Pseudomonadati</taxon>
        <taxon>Bacteroidota</taxon>
        <taxon>Bacteroidia</taxon>
        <taxon>Bacteroidales</taxon>
        <taxon>Dysgonomonadaceae</taxon>
        <taxon>Dysgonomonas</taxon>
    </lineage>
</organism>
<protein>
    <recommendedName>
        <fullName evidence="2">Surface-adhesin protein E-like domain-containing protein</fullName>
    </recommendedName>
</protein>
<evidence type="ECO:0000256" key="1">
    <source>
        <dbReference type="SAM" id="SignalP"/>
    </source>
</evidence>
<dbReference type="AlphaFoldDB" id="A0A1M4Y9H0"/>
<reference evidence="4" key="1">
    <citation type="submission" date="2016-11" db="EMBL/GenBank/DDBJ databases">
        <authorList>
            <person name="Varghese N."/>
            <person name="Submissions S."/>
        </authorList>
    </citation>
    <scope>NUCLEOTIDE SEQUENCE [LARGE SCALE GENOMIC DNA]</scope>
    <source>
        <strain evidence="4">DSM 27370</strain>
    </source>
</reference>
<dbReference type="InterPro" id="IPR031939">
    <property type="entry name" value="Adhesin_E-like"/>
</dbReference>
<feature type="domain" description="Surface-adhesin protein E-like" evidence="2">
    <location>
        <begin position="23"/>
        <end position="142"/>
    </location>
</feature>
<dbReference type="Pfam" id="PF16747">
    <property type="entry name" value="Adhesin_E"/>
    <property type="match status" value="1"/>
</dbReference>
<keyword evidence="1" id="KW-0732">Signal</keyword>
<name>A0A1M4Y9H0_9BACT</name>
<evidence type="ECO:0000313" key="4">
    <source>
        <dbReference type="Proteomes" id="UP000184480"/>
    </source>
</evidence>